<evidence type="ECO:0000313" key="1">
    <source>
        <dbReference type="EMBL" id="GAJ21131.1"/>
    </source>
</evidence>
<accession>X1VU83</accession>
<comment type="caution">
    <text evidence="1">The sequence shown here is derived from an EMBL/GenBank/DDBJ whole genome shotgun (WGS) entry which is preliminary data.</text>
</comment>
<organism evidence="1">
    <name type="scientific">marine sediment metagenome</name>
    <dbReference type="NCBI Taxonomy" id="412755"/>
    <lineage>
        <taxon>unclassified sequences</taxon>
        <taxon>metagenomes</taxon>
        <taxon>ecological metagenomes</taxon>
    </lineage>
</organism>
<feature type="non-terminal residue" evidence="1">
    <location>
        <position position="148"/>
    </location>
</feature>
<reference evidence="1" key="1">
    <citation type="journal article" date="2014" name="Front. Microbiol.">
        <title>High frequency of phylogenetically diverse reductive dehalogenase-homologous genes in deep subseafloor sedimentary metagenomes.</title>
        <authorList>
            <person name="Kawai M."/>
            <person name="Futagami T."/>
            <person name="Toyoda A."/>
            <person name="Takaki Y."/>
            <person name="Nishi S."/>
            <person name="Hori S."/>
            <person name="Arai W."/>
            <person name="Tsubouchi T."/>
            <person name="Morono Y."/>
            <person name="Uchiyama I."/>
            <person name="Ito T."/>
            <person name="Fujiyama A."/>
            <person name="Inagaki F."/>
            <person name="Takami H."/>
        </authorList>
    </citation>
    <scope>NUCLEOTIDE SEQUENCE</scope>
    <source>
        <strain evidence="1">Expedition CK06-06</strain>
    </source>
</reference>
<gene>
    <name evidence="1" type="ORF">S12H4_55404</name>
</gene>
<proteinExistence type="predicted"/>
<sequence>MVHNALHKYGILAEYAHTPAIGAQAVNTVERSATTRFGADECFQIDKIEIFPPIDLAPFPIENIDVQLIVDGVSLDCIHLDSRMASPYAIGVPSGKPSCFLFGDRKSVNPHENFCIKGKTSLQIRTMGMLGGVAATSSYYIRVSGDWF</sequence>
<dbReference type="EMBL" id="BARW01035538">
    <property type="protein sequence ID" value="GAJ21131.1"/>
    <property type="molecule type" value="Genomic_DNA"/>
</dbReference>
<protein>
    <submittedName>
        <fullName evidence="1">Uncharacterized protein</fullName>
    </submittedName>
</protein>
<dbReference type="AlphaFoldDB" id="X1VU83"/>
<name>X1VU83_9ZZZZ</name>